<keyword evidence="1" id="KW-0812">Transmembrane</keyword>
<feature type="transmembrane region" description="Helical" evidence="1">
    <location>
        <begin position="325"/>
        <end position="343"/>
    </location>
</feature>
<dbReference type="Proteomes" id="UP000578112">
    <property type="component" value="Unassembled WGS sequence"/>
</dbReference>
<reference evidence="2 3" key="1">
    <citation type="submission" date="2020-08" db="EMBL/GenBank/DDBJ databases">
        <title>Sequencing the genomes of 1000 actinobacteria strains.</title>
        <authorList>
            <person name="Klenk H.-P."/>
        </authorList>
    </citation>
    <scope>NUCLEOTIDE SEQUENCE [LARGE SCALE GENOMIC DNA]</scope>
    <source>
        <strain evidence="2 3">DSM 43149</strain>
    </source>
</reference>
<organism evidence="2 3">
    <name type="scientific">Actinoplanes digitatis</name>
    <dbReference type="NCBI Taxonomy" id="1868"/>
    <lineage>
        <taxon>Bacteria</taxon>
        <taxon>Bacillati</taxon>
        <taxon>Actinomycetota</taxon>
        <taxon>Actinomycetes</taxon>
        <taxon>Micromonosporales</taxon>
        <taxon>Micromonosporaceae</taxon>
        <taxon>Actinoplanes</taxon>
    </lineage>
</organism>
<feature type="transmembrane region" description="Helical" evidence="1">
    <location>
        <begin position="218"/>
        <end position="238"/>
    </location>
</feature>
<feature type="transmembrane region" description="Helical" evidence="1">
    <location>
        <begin position="145"/>
        <end position="164"/>
    </location>
</feature>
<feature type="transmembrane region" description="Helical" evidence="1">
    <location>
        <begin position="299"/>
        <end position="318"/>
    </location>
</feature>
<comment type="caution">
    <text evidence="2">The sequence shown here is derived from an EMBL/GenBank/DDBJ whole genome shotgun (WGS) entry which is preliminary data.</text>
</comment>
<proteinExistence type="predicted"/>
<feature type="transmembrane region" description="Helical" evidence="1">
    <location>
        <begin position="1187"/>
        <end position="1206"/>
    </location>
</feature>
<feature type="transmembrane region" description="Helical" evidence="1">
    <location>
        <begin position="409"/>
        <end position="429"/>
    </location>
</feature>
<keyword evidence="1" id="KW-1133">Transmembrane helix</keyword>
<sequence length="1252" mass="136281">MRRLLPRSAWPASRPYLIVLALNALIVSQWFRTGTFIAGGDMGAFIRRGWAPEATWAWNHQTTGTGSAGYTMARGFEFVLIYLCRAVGLTEYSAQWLFYICIYGLVGFGVAYLAGAFVRNQAAIVTAGAFGLLNGFFLTRLPNPLNIISVGSVALITGIAMRVAQGRRVPTPIAGFALMPTSFLAFNPPMLVVAYAWAVGGTPLLAALVLGRKPAARLLKWFVFAAPWAIGLNAYWLVPLAQSFVGGGGATANATFTDPTNWSWSQVNNVPQNIITMVANWAWFRPQYLPFAADLDRPWWLWIRYLLPALVFLAPLLAPRRLRRVAFGLITLVLVFVFLAKGLRPPFSEINMFLYQHAPGFWLFREPMSKLGQLLILFFATLLAIGVEGTVLRLRSLPRLRLPGWPRRLAYAGSVVPLLLVLAYPYPLYTGGVMPDERPTQPSTHVRVPDVWWDMAAHIDADERPGKVLVLPLDDYYQMPTTWGFFGADSIANLLIEHPVVAPKPGGYFGDVPGFGADVHAVETALLAGDLAPVPKLLDAIGVSRVIVRHDLVRGLPNRYFADDRILGAAMSRVPGGELAVDGTLQLFQFNGGVSPTMRTYDRVLDAPARPDAGAAVLGTVDTRTAIAARKDTSPVALSPQVDDTVTVTPDVVHWPVPAVDSGTPTTTVDIATAGRYTLAQRARAAAVLTPRVDAARSLLLLEDPTVVKVDGKAVSRRPVLAVPTPAGRKIKAISTGGRTVSLDGAGTAATVPVGSATDITLLASAPKPADTTGYSPVFDCNNYEPRPWKELGFTRTVTDTAAGRTVRLSAADHAACTKVVVRKAVPGQLYRVRLEYRSVTGARPQICLWQAGVAGCELSARPVLDDKWSTYEKTVTMDSLADELQIILHADVGERLKPKTVTEYRNLTVDALEPVDTKTVFPPAVPEVKVHLTAGSHELRVEGGMSGSALAPFEPLNDCYRYDDQTAEQAGLEAESAVGADGETTYTLKAVRHLACIGAPVADMGASSLYELSLEARSVALRNPKFCLYLRGPDLCRTLPAVALYQGWTSYEALVPPDPAAVDTRLYLYGLRDLEEERQSQVEYRGVRLRPVATTSAIVLVRDATPGDRSTVDFKMENPARFTGTITSPGTVTAVALAENAAPGWVLSGVKGARKVTLQGWMSGWVLPEGGGTVTMQYAPAVTSRYAMYLLPVAVAASLLFMYAFRLPADRPGLWAIRNRWNRRMGLLLARRPRLRPMLRPVLRKLWRRSR</sequence>
<feature type="transmembrane region" description="Helical" evidence="1">
    <location>
        <begin position="192"/>
        <end position="211"/>
    </location>
</feature>
<keyword evidence="1" id="KW-0472">Membrane</keyword>
<gene>
    <name evidence="2" type="ORF">BJ971_004569</name>
</gene>
<evidence type="ECO:0000313" key="2">
    <source>
        <dbReference type="EMBL" id="MBB4764013.1"/>
    </source>
</evidence>
<dbReference type="AlphaFoldDB" id="A0A7W7I0D2"/>
<feature type="transmembrane region" description="Helical" evidence="1">
    <location>
        <begin position="122"/>
        <end position="139"/>
    </location>
</feature>
<name>A0A7W7I0D2_9ACTN</name>
<feature type="transmembrane region" description="Helical" evidence="1">
    <location>
        <begin position="12"/>
        <end position="31"/>
    </location>
</feature>
<dbReference type="EMBL" id="JACHNH010000001">
    <property type="protein sequence ID" value="MBB4764013.1"/>
    <property type="molecule type" value="Genomic_DNA"/>
</dbReference>
<keyword evidence="3" id="KW-1185">Reference proteome</keyword>
<protein>
    <submittedName>
        <fullName evidence="2">Arabinofuranan 3-O-arabinosyltransferase</fullName>
        <ecNumber evidence="2">2.4.2.-</ecNumber>
    </submittedName>
</protein>
<dbReference type="RefSeq" id="WP_239087422.1">
    <property type="nucleotide sequence ID" value="NZ_BOMK01000024.1"/>
</dbReference>
<feature type="transmembrane region" description="Helical" evidence="1">
    <location>
        <begin position="96"/>
        <end position="115"/>
    </location>
</feature>
<dbReference type="GO" id="GO:0016757">
    <property type="term" value="F:glycosyltransferase activity"/>
    <property type="evidence" value="ECO:0007669"/>
    <property type="project" value="UniProtKB-KW"/>
</dbReference>
<feature type="transmembrane region" description="Helical" evidence="1">
    <location>
        <begin position="371"/>
        <end position="388"/>
    </location>
</feature>
<dbReference type="EC" id="2.4.2.-" evidence="2"/>
<evidence type="ECO:0000256" key="1">
    <source>
        <dbReference type="SAM" id="Phobius"/>
    </source>
</evidence>
<evidence type="ECO:0000313" key="3">
    <source>
        <dbReference type="Proteomes" id="UP000578112"/>
    </source>
</evidence>
<accession>A0A7W7I0D2</accession>
<keyword evidence="2" id="KW-0328">Glycosyltransferase</keyword>
<keyword evidence="2" id="KW-0808">Transferase</keyword>